<dbReference type="Pfam" id="PF17784">
    <property type="entry name" value="Sulfotransfer_4"/>
    <property type="match status" value="1"/>
</dbReference>
<keyword evidence="3" id="KW-1185">Reference proteome</keyword>
<dbReference type="InterPro" id="IPR027417">
    <property type="entry name" value="P-loop_NTPase"/>
</dbReference>
<keyword evidence="1" id="KW-0812">Transmembrane</keyword>
<dbReference type="OrthoDB" id="3348095at2759"/>
<comment type="caution">
    <text evidence="2">The sequence shown here is derived from an EMBL/GenBank/DDBJ whole genome shotgun (WGS) entry which is preliminary data.</text>
</comment>
<keyword evidence="1" id="KW-0472">Membrane</keyword>
<accession>A0A1Y2G1I4</accession>
<keyword evidence="1" id="KW-1133">Transmembrane helix</keyword>
<dbReference type="GO" id="GO:0016787">
    <property type="term" value="F:hydrolase activity"/>
    <property type="evidence" value="ECO:0007669"/>
    <property type="project" value="UniProtKB-KW"/>
</dbReference>
<dbReference type="Gene3D" id="3.40.50.300">
    <property type="entry name" value="P-loop containing nucleotide triphosphate hydrolases"/>
    <property type="match status" value="1"/>
</dbReference>
<keyword evidence="2" id="KW-0378">Hydrolase</keyword>
<dbReference type="Proteomes" id="UP000193467">
    <property type="component" value="Unassembled WGS sequence"/>
</dbReference>
<evidence type="ECO:0000313" key="3">
    <source>
        <dbReference type="Proteomes" id="UP000193467"/>
    </source>
</evidence>
<feature type="transmembrane region" description="Helical" evidence="1">
    <location>
        <begin position="218"/>
        <end position="235"/>
    </location>
</feature>
<protein>
    <submittedName>
        <fullName evidence="2">p-loop containing nucleoside triphosphate hydrolase protein</fullName>
    </submittedName>
</protein>
<dbReference type="PANTHER" id="PTHR36978:SF4">
    <property type="entry name" value="P-LOOP CONTAINING NUCLEOSIDE TRIPHOSPHATE HYDROLASE PROTEIN"/>
    <property type="match status" value="1"/>
</dbReference>
<name>A0A1Y2G1I4_9BASI</name>
<dbReference type="EMBL" id="MCGR01000003">
    <property type="protein sequence ID" value="ORY90767.1"/>
    <property type="molecule type" value="Genomic_DNA"/>
</dbReference>
<proteinExistence type="predicted"/>
<evidence type="ECO:0000313" key="2">
    <source>
        <dbReference type="EMBL" id="ORY90767.1"/>
    </source>
</evidence>
<evidence type="ECO:0000256" key="1">
    <source>
        <dbReference type="SAM" id="Phobius"/>
    </source>
</evidence>
<dbReference type="STRING" id="106004.A0A1Y2G1I4"/>
<reference evidence="2 3" key="1">
    <citation type="submission" date="2016-07" db="EMBL/GenBank/DDBJ databases">
        <title>Pervasive Adenine N6-methylation of Active Genes in Fungi.</title>
        <authorList>
            <consortium name="DOE Joint Genome Institute"/>
            <person name="Mondo S.J."/>
            <person name="Dannebaum R.O."/>
            <person name="Kuo R.C."/>
            <person name="Labutti K."/>
            <person name="Haridas S."/>
            <person name="Kuo A."/>
            <person name="Salamov A."/>
            <person name="Ahrendt S.R."/>
            <person name="Lipzen A."/>
            <person name="Sullivan W."/>
            <person name="Andreopoulos W.B."/>
            <person name="Clum A."/>
            <person name="Lindquist E."/>
            <person name="Daum C."/>
            <person name="Ramamoorthy G.K."/>
            <person name="Gryganskyi A."/>
            <person name="Culley D."/>
            <person name="Magnuson J.K."/>
            <person name="James T.Y."/>
            <person name="O'Malley M.A."/>
            <person name="Stajich J.E."/>
            <person name="Spatafora J.W."/>
            <person name="Visel A."/>
            <person name="Grigoriev I.V."/>
        </authorList>
    </citation>
    <scope>NUCLEOTIDE SEQUENCE [LARGE SCALE GENOMIC DNA]</scope>
    <source>
        <strain evidence="2 3">62-1032</strain>
    </source>
</reference>
<dbReference type="InterPro" id="IPR040632">
    <property type="entry name" value="Sulfotransfer_4"/>
</dbReference>
<dbReference type="PANTHER" id="PTHR36978">
    <property type="entry name" value="P-LOOP CONTAINING NUCLEOTIDE TRIPHOSPHATE HYDROLASE"/>
    <property type="match status" value="1"/>
</dbReference>
<sequence length="236" mass="26820">MSTSPKFQVIGAGLPRTGTASLREALQILGFGPTTHMFECWNSAELSKQWMVACRRIAEGDKNVDLRPLVEGFGSGVDTPVSDVFIELAEQFPEAKVVLTHRPAKDWFKSYCTMSQSLGSSYAFWCYWQRQMSMRGILPLWLSKYGSFGEHMMAARIEEAKKNIPAERLLIFQVQEGWEPLCKFLNVPIPDQPFPRVNDTNAVASYIHDKVKAGRRRWFWVLAGVSAAATAYYWIR</sequence>
<gene>
    <name evidence="2" type="ORF">BCR35DRAFT_349692</name>
</gene>
<dbReference type="SUPFAM" id="SSF52540">
    <property type="entry name" value="P-loop containing nucleoside triphosphate hydrolases"/>
    <property type="match status" value="1"/>
</dbReference>
<organism evidence="2 3">
    <name type="scientific">Leucosporidium creatinivorum</name>
    <dbReference type="NCBI Taxonomy" id="106004"/>
    <lineage>
        <taxon>Eukaryota</taxon>
        <taxon>Fungi</taxon>
        <taxon>Dikarya</taxon>
        <taxon>Basidiomycota</taxon>
        <taxon>Pucciniomycotina</taxon>
        <taxon>Microbotryomycetes</taxon>
        <taxon>Leucosporidiales</taxon>
        <taxon>Leucosporidium</taxon>
    </lineage>
</organism>
<dbReference type="AlphaFoldDB" id="A0A1Y2G1I4"/>
<dbReference type="InParanoid" id="A0A1Y2G1I4"/>